<feature type="binding site" evidence="10">
    <location>
        <begin position="13"/>
        <end position="15"/>
    </location>
    <ligand>
        <name>UDP-N-acetyl-alpha-D-glucosamine</name>
        <dbReference type="ChEBI" id="CHEBI:57705"/>
    </ligand>
</feature>
<evidence type="ECO:0000256" key="2">
    <source>
        <dbReference type="ARBA" id="ARBA00022618"/>
    </source>
</evidence>
<dbReference type="CDD" id="cd03785">
    <property type="entry name" value="GT28_MurG"/>
    <property type="match status" value="1"/>
</dbReference>
<evidence type="ECO:0000256" key="10">
    <source>
        <dbReference type="HAMAP-Rule" id="MF_00033"/>
    </source>
</evidence>
<feature type="binding site" evidence="10">
    <location>
        <position position="163"/>
    </location>
    <ligand>
        <name>UDP-N-acetyl-alpha-D-glucosamine</name>
        <dbReference type="ChEBI" id="CHEBI:57705"/>
    </ligand>
</feature>
<dbReference type="GO" id="GO:0050511">
    <property type="term" value="F:undecaprenyldiphospho-muramoylpentapeptide beta-N-acetylglucosaminyltransferase activity"/>
    <property type="evidence" value="ECO:0007669"/>
    <property type="project" value="UniProtKB-UniRule"/>
</dbReference>
<dbReference type="Gene3D" id="3.40.50.2000">
    <property type="entry name" value="Glycogen Phosphorylase B"/>
    <property type="match status" value="2"/>
</dbReference>
<dbReference type="InterPro" id="IPR007235">
    <property type="entry name" value="Glyco_trans_28_C"/>
</dbReference>
<dbReference type="HAMAP" id="MF_00033">
    <property type="entry name" value="MurG"/>
    <property type="match status" value="1"/>
</dbReference>
<evidence type="ECO:0000256" key="1">
    <source>
        <dbReference type="ARBA" id="ARBA00022475"/>
    </source>
</evidence>
<dbReference type="GO" id="GO:0005886">
    <property type="term" value="C:plasma membrane"/>
    <property type="evidence" value="ECO:0007669"/>
    <property type="project" value="UniProtKB-SubCell"/>
</dbReference>
<dbReference type="GO" id="GO:0051991">
    <property type="term" value="F:UDP-N-acetyl-D-glucosamine:N-acetylmuramoyl-L-alanyl-D-glutamyl-meso-2,6-diaminopimelyl-D-alanyl-D-alanine-diphosphoundecaprenol 4-beta-N-acetylglucosaminlytransferase activity"/>
    <property type="evidence" value="ECO:0007669"/>
    <property type="project" value="RHEA"/>
</dbReference>
<dbReference type="Pfam" id="PF03033">
    <property type="entry name" value="Glyco_transf_28"/>
    <property type="match status" value="1"/>
</dbReference>
<keyword evidence="2 10" id="KW-0132">Cell division</keyword>
<keyword evidence="14" id="KW-1185">Reference proteome</keyword>
<dbReference type="PANTHER" id="PTHR21015:SF22">
    <property type="entry name" value="GLYCOSYLTRANSFERASE"/>
    <property type="match status" value="1"/>
</dbReference>
<dbReference type="GO" id="GO:0051301">
    <property type="term" value="P:cell division"/>
    <property type="evidence" value="ECO:0007669"/>
    <property type="project" value="UniProtKB-KW"/>
</dbReference>
<evidence type="ECO:0000256" key="8">
    <source>
        <dbReference type="ARBA" id="ARBA00023306"/>
    </source>
</evidence>
<dbReference type="GO" id="GO:0008360">
    <property type="term" value="P:regulation of cell shape"/>
    <property type="evidence" value="ECO:0007669"/>
    <property type="project" value="UniProtKB-KW"/>
</dbReference>
<comment type="pathway">
    <text evidence="10">Cell wall biogenesis; peptidoglycan biosynthesis.</text>
</comment>
<keyword evidence="1 10" id="KW-1003">Cell membrane</keyword>
<keyword evidence="8 10" id="KW-0131">Cell cycle</keyword>
<dbReference type="GO" id="GO:0071555">
    <property type="term" value="P:cell wall organization"/>
    <property type="evidence" value="ECO:0007669"/>
    <property type="project" value="UniProtKB-KW"/>
</dbReference>
<dbReference type="OrthoDB" id="9808936at2"/>
<keyword evidence="7 10" id="KW-0472">Membrane</keyword>
<feature type="domain" description="Glycosyltransferase family 28 N-terminal" evidence="11">
    <location>
        <begin position="6"/>
        <end position="143"/>
    </location>
</feature>
<evidence type="ECO:0000256" key="6">
    <source>
        <dbReference type="ARBA" id="ARBA00022984"/>
    </source>
</evidence>
<evidence type="ECO:0000259" key="12">
    <source>
        <dbReference type="Pfam" id="PF04101"/>
    </source>
</evidence>
<evidence type="ECO:0000256" key="9">
    <source>
        <dbReference type="ARBA" id="ARBA00023316"/>
    </source>
</evidence>
<dbReference type="PANTHER" id="PTHR21015">
    <property type="entry name" value="UDP-N-ACETYLGLUCOSAMINE--N-ACETYLMURAMYL-(PENTAPEPTIDE) PYROPHOSPHORYL-UNDECAPRENOL N-ACETYLGLUCOSAMINE TRANSFERASE 1"/>
    <property type="match status" value="1"/>
</dbReference>
<feature type="binding site" evidence="10">
    <location>
        <position position="243"/>
    </location>
    <ligand>
        <name>UDP-N-acetyl-alpha-D-glucosamine</name>
        <dbReference type="ChEBI" id="CHEBI:57705"/>
    </ligand>
</feature>
<comment type="catalytic activity">
    <reaction evidence="10">
        <text>di-trans,octa-cis-undecaprenyl diphospho-N-acetyl-alpha-D-muramoyl-L-alanyl-D-glutamyl-meso-2,6-diaminopimeloyl-D-alanyl-D-alanine + UDP-N-acetyl-alpha-D-glucosamine = di-trans,octa-cis-undecaprenyl diphospho-[N-acetyl-alpha-D-glucosaminyl-(1-&gt;4)]-N-acetyl-alpha-D-muramoyl-L-alanyl-D-glutamyl-meso-2,6-diaminopimeloyl-D-alanyl-D-alanine + UDP + H(+)</text>
        <dbReference type="Rhea" id="RHEA:31227"/>
        <dbReference type="ChEBI" id="CHEBI:15378"/>
        <dbReference type="ChEBI" id="CHEBI:57705"/>
        <dbReference type="ChEBI" id="CHEBI:58223"/>
        <dbReference type="ChEBI" id="CHEBI:61387"/>
        <dbReference type="ChEBI" id="CHEBI:61388"/>
        <dbReference type="EC" id="2.4.1.227"/>
    </reaction>
</comment>
<evidence type="ECO:0000256" key="7">
    <source>
        <dbReference type="ARBA" id="ARBA00023136"/>
    </source>
</evidence>
<keyword evidence="6 10" id="KW-0573">Peptidoglycan synthesis</keyword>
<dbReference type="GO" id="GO:0005975">
    <property type="term" value="P:carbohydrate metabolic process"/>
    <property type="evidence" value="ECO:0007669"/>
    <property type="project" value="InterPro"/>
</dbReference>
<name>A0A2X0V8A9_9GAMM</name>
<feature type="binding site" evidence="10">
    <location>
        <position position="288"/>
    </location>
    <ligand>
        <name>UDP-N-acetyl-alpha-D-glucosamine</name>
        <dbReference type="ChEBI" id="CHEBI:57705"/>
    </ligand>
</feature>
<gene>
    <name evidence="10 13" type="primary">murG</name>
    <name evidence="13" type="ORF">NCTC13093_00725</name>
</gene>
<proteinExistence type="inferred from homology"/>
<evidence type="ECO:0000259" key="11">
    <source>
        <dbReference type="Pfam" id="PF03033"/>
    </source>
</evidence>
<evidence type="ECO:0000256" key="5">
    <source>
        <dbReference type="ARBA" id="ARBA00022960"/>
    </source>
</evidence>
<reference evidence="13 14" key="1">
    <citation type="submission" date="2018-06" db="EMBL/GenBank/DDBJ databases">
        <authorList>
            <consortium name="Pathogen Informatics"/>
            <person name="Doyle S."/>
        </authorList>
    </citation>
    <scope>NUCLEOTIDE SEQUENCE [LARGE SCALE GENOMIC DNA]</scope>
    <source>
        <strain evidence="13 14">NCTC13093</strain>
    </source>
</reference>
<dbReference type="Pfam" id="PF04101">
    <property type="entry name" value="Glyco_tran_28_C"/>
    <property type="match status" value="1"/>
</dbReference>
<keyword evidence="4 10" id="KW-0808">Transferase</keyword>
<accession>A0A2X0V8A9</accession>
<dbReference type="SUPFAM" id="SSF53756">
    <property type="entry name" value="UDP-Glycosyltransferase/glycogen phosphorylase"/>
    <property type="match status" value="1"/>
</dbReference>
<keyword evidence="5 10" id="KW-0133">Cell shape</keyword>
<sequence>MQLKRVVIMAGGTGGHVFPALAIATALKEQGASILWLGTRGRMEEALVPKYGFDIEYIDVRGIRGNGALRKLTAPFMILKSIMQSRAILKKFKPDLVIGMGGYAAGPGGMSAYLCSIPLVLHEQNASAGMTNKILSRFAKVIFLGFPGAFEGSNVVLTGNPVRKSIVALHDRQRDFTGRINILIVGGSLGAKALNDIVPGIINNLNVEAQTISVTHQTGRDNSDKTYKLYRKDKFEVSVVDFIDDMDKAFEEAHLVICRAGALTCAEVGVAGLPAIFVPLPSAVDDHQTKNAMTMVSEGASLLVAQKDLSDKLPELLQGLIDDRSKLENMAQQAKRIASIDATDKIIKKLSEL</sequence>
<dbReference type="GO" id="GO:0009252">
    <property type="term" value="P:peptidoglycan biosynthetic process"/>
    <property type="evidence" value="ECO:0007669"/>
    <property type="project" value="UniProtKB-UniRule"/>
</dbReference>
<comment type="caution">
    <text evidence="10">Lacks conserved residue(s) required for the propagation of feature annotation.</text>
</comment>
<dbReference type="InterPro" id="IPR004276">
    <property type="entry name" value="GlycoTrans_28_N"/>
</dbReference>
<feature type="binding site" evidence="10">
    <location>
        <position position="188"/>
    </location>
    <ligand>
        <name>UDP-N-acetyl-alpha-D-glucosamine</name>
        <dbReference type="ChEBI" id="CHEBI:57705"/>
    </ligand>
</feature>
<keyword evidence="9 10" id="KW-0961">Cell wall biogenesis/degradation</keyword>
<dbReference type="UniPathway" id="UPA00219"/>
<dbReference type="NCBIfam" id="TIGR01133">
    <property type="entry name" value="murG"/>
    <property type="match status" value="1"/>
</dbReference>
<dbReference type="Proteomes" id="UP000250086">
    <property type="component" value="Unassembled WGS sequence"/>
</dbReference>
<feature type="domain" description="Glycosyl transferase family 28 C-terminal" evidence="12">
    <location>
        <begin position="182"/>
        <end position="337"/>
    </location>
</feature>
<keyword evidence="3 10" id="KW-0328">Glycosyltransferase</keyword>
<comment type="function">
    <text evidence="10">Cell wall formation. Catalyzes the transfer of a GlcNAc subunit on undecaprenyl-pyrophosphoryl-MurNAc-pentapeptide (lipid intermediate I) to form undecaprenyl-pyrophosphoryl-MurNAc-(pentapeptide)GlcNAc (lipid intermediate II).</text>
</comment>
<evidence type="ECO:0000256" key="3">
    <source>
        <dbReference type="ARBA" id="ARBA00022676"/>
    </source>
</evidence>
<comment type="similarity">
    <text evidence="10">Belongs to the glycosyltransferase 28 family. MurG subfamily.</text>
</comment>
<dbReference type="EC" id="2.4.1.227" evidence="10"/>
<dbReference type="RefSeq" id="WP_113743538.1">
    <property type="nucleotide sequence ID" value="NZ_UAPU01000007.1"/>
</dbReference>
<dbReference type="AlphaFoldDB" id="A0A2X0V8A9"/>
<protein>
    <recommendedName>
        <fullName evidence="10">UDP-N-acetylglucosamine--N-acetylmuramyl-(pentapeptide) pyrophosphoryl-undecaprenol N-acetylglucosamine transferase</fullName>
        <ecNumber evidence="10">2.4.1.227</ecNumber>
    </recommendedName>
    <alternativeName>
        <fullName evidence="10">Undecaprenyl-PP-MurNAc-pentapeptide-UDPGlcNAc GlcNAc transferase</fullName>
    </alternativeName>
</protein>
<comment type="subcellular location">
    <subcellularLocation>
        <location evidence="10">Cell membrane</location>
        <topology evidence="10">Peripheral membrane protein</topology>
        <orientation evidence="10">Cytoplasmic side</orientation>
    </subcellularLocation>
</comment>
<dbReference type="EMBL" id="UAPV01000001">
    <property type="protein sequence ID" value="SPT69356.1"/>
    <property type="molecule type" value="Genomic_DNA"/>
</dbReference>
<evidence type="ECO:0000313" key="14">
    <source>
        <dbReference type="Proteomes" id="UP000250086"/>
    </source>
</evidence>
<organism evidence="13 14">
    <name type="scientific">Anaerobiospirillum thomasii</name>
    <dbReference type="NCBI Taxonomy" id="179995"/>
    <lineage>
        <taxon>Bacteria</taxon>
        <taxon>Pseudomonadati</taxon>
        <taxon>Pseudomonadota</taxon>
        <taxon>Gammaproteobacteria</taxon>
        <taxon>Aeromonadales</taxon>
        <taxon>Succinivibrionaceae</taxon>
        <taxon>Anaerobiospirillum</taxon>
    </lineage>
</organism>
<dbReference type="InterPro" id="IPR006009">
    <property type="entry name" value="GlcNAc_MurG"/>
</dbReference>
<evidence type="ECO:0000313" key="13">
    <source>
        <dbReference type="EMBL" id="SPT69356.1"/>
    </source>
</evidence>
<evidence type="ECO:0000256" key="4">
    <source>
        <dbReference type="ARBA" id="ARBA00022679"/>
    </source>
</evidence>
<feature type="binding site" evidence="10">
    <location>
        <position position="125"/>
    </location>
    <ligand>
        <name>UDP-N-acetyl-alpha-D-glucosamine</name>
        <dbReference type="ChEBI" id="CHEBI:57705"/>
    </ligand>
</feature>